<comment type="caution">
    <text evidence="2">The sequence shown here is derived from an EMBL/GenBank/DDBJ whole genome shotgun (WGS) entry which is preliminary data.</text>
</comment>
<feature type="domain" description="DUF4340" evidence="1">
    <location>
        <begin position="142"/>
        <end position="263"/>
    </location>
</feature>
<reference evidence="2" key="1">
    <citation type="journal article" date="2019" name="PLoS Negl. Trop. Dis.">
        <title>Revisiting the worldwide diversity of Leptospira species in the environment.</title>
        <authorList>
            <person name="Vincent A.T."/>
            <person name="Schiettekatte O."/>
            <person name="Bourhy P."/>
            <person name="Veyrier F.J."/>
            <person name="Picardeau M."/>
        </authorList>
    </citation>
    <scope>NUCLEOTIDE SEQUENCE [LARGE SCALE GENOMIC DNA]</scope>
    <source>
        <strain evidence="2">SSS9</strain>
    </source>
</reference>
<evidence type="ECO:0000313" key="2">
    <source>
        <dbReference type="EMBL" id="TGK07319.1"/>
    </source>
</evidence>
<protein>
    <submittedName>
        <fullName evidence="2">DUF4340 domain-containing protein</fullName>
    </submittedName>
</protein>
<dbReference type="OrthoDB" id="340230at2"/>
<dbReference type="Proteomes" id="UP000297453">
    <property type="component" value="Unassembled WGS sequence"/>
</dbReference>
<dbReference type="InterPro" id="IPR025641">
    <property type="entry name" value="DUF4340"/>
</dbReference>
<sequence>MRNKLYLLGAAAVLLFIAFFLIEENKEDLTEIQYWKFPIDRIEYLPPSEEWLEKADEKFHKNAFTISVKEGIKKGGKFFLVSNLDKETGKSIEFEGGYNAENTVRDFSVFRVKSTEPVTAGIPIKDSLYVGEGSPKLIIYSGNNSRTLRIGRKHFSNSTRIILDSESSPVLLTVSSYLFDRFQKGPEDFRLKALLSLNKEYIKEISYIDEGGKAVRVDNTPYEEKNNKKNFWRRLSGTIILLEPRIGEELYRSVTSLKVELFPDEPNGAGFGVGTVLAPNSNQNEFSLASLKVLLSDGNEIIYRFHMPTTIGDKKLNPVIRIVNGNFKEPPFYVSEESLLKIQHAVSKIQNAKAIVKPAKTNPKKATPKKQ</sequence>
<dbReference type="AlphaFoldDB" id="A0A4V3JCT7"/>
<evidence type="ECO:0000259" key="1">
    <source>
        <dbReference type="Pfam" id="PF14238"/>
    </source>
</evidence>
<evidence type="ECO:0000313" key="3">
    <source>
        <dbReference type="Proteomes" id="UP000297453"/>
    </source>
</evidence>
<name>A0A4V3JCT7_9LEPT</name>
<organism evidence="2 3">
    <name type="scientific">Leptospira semungkisensis</name>
    <dbReference type="NCBI Taxonomy" id="2484985"/>
    <lineage>
        <taxon>Bacteria</taxon>
        <taxon>Pseudomonadati</taxon>
        <taxon>Spirochaetota</taxon>
        <taxon>Spirochaetia</taxon>
        <taxon>Leptospirales</taxon>
        <taxon>Leptospiraceae</taxon>
        <taxon>Leptospira</taxon>
    </lineage>
</organism>
<keyword evidence="3" id="KW-1185">Reference proteome</keyword>
<dbReference type="RefSeq" id="WP_135585048.1">
    <property type="nucleotide sequence ID" value="NZ_RQEP01000005.1"/>
</dbReference>
<gene>
    <name evidence="2" type="ORF">EHO59_04205</name>
</gene>
<dbReference type="Pfam" id="PF14238">
    <property type="entry name" value="DUF4340"/>
    <property type="match status" value="1"/>
</dbReference>
<dbReference type="EMBL" id="RQEP01000005">
    <property type="protein sequence ID" value="TGK07319.1"/>
    <property type="molecule type" value="Genomic_DNA"/>
</dbReference>
<accession>A0A4V3JCT7</accession>
<proteinExistence type="predicted"/>